<keyword evidence="6 11" id="KW-1133">Transmembrane helix</keyword>
<dbReference type="GO" id="GO:0012505">
    <property type="term" value="C:endomembrane system"/>
    <property type="evidence" value="ECO:0007669"/>
    <property type="project" value="UniProtKB-SubCell"/>
</dbReference>
<evidence type="ECO:0000256" key="7">
    <source>
        <dbReference type="ARBA" id="ARBA00023136"/>
    </source>
</evidence>
<protein>
    <submittedName>
        <fullName evidence="12">CD320 molecule</fullName>
    </submittedName>
</protein>
<dbReference type="PANTHER" id="PTHR24270:SF27">
    <property type="entry name" value="CD320 ANTIGEN"/>
    <property type="match status" value="1"/>
</dbReference>
<keyword evidence="3 11" id="KW-0812">Transmembrane</keyword>
<name>A0A834DUI8_9CHIR</name>
<feature type="disulfide bond" evidence="10">
    <location>
        <begin position="80"/>
        <end position="95"/>
    </location>
</feature>
<keyword evidence="7 11" id="KW-0472">Membrane</keyword>
<evidence type="ECO:0000256" key="8">
    <source>
        <dbReference type="ARBA" id="ARBA00023157"/>
    </source>
</evidence>
<keyword evidence="4" id="KW-0732">Signal</keyword>
<dbReference type="InterPro" id="IPR036055">
    <property type="entry name" value="LDL_receptor-like_sf"/>
</dbReference>
<dbReference type="CDD" id="cd00112">
    <property type="entry name" value="LDLa"/>
    <property type="match status" value="2"/>
</dbReference>
<keyword evidence="9" id="KW-0325">Glycoprotein</keyword>
<dbReference type="SMART" id="SM00192">
    <property type="entry name" value="LDLa"/>
    <property type="match status" value="2"/>
</dbReference>
<evidence type="ECO:0000256" key="2">
    <source>
        <dbReference type="ARBA" id="ARBA00004308"/>
    </source>
</evidence>
<dbReference type="PROSITE" id="PS01209">
    <property type="entry name" value="LDLRA_1"/>
    <property type="match status" value="1"/>
</dbReference>
<gene>
    <name evidence="12" type="ORF">HJG60_002408</name>
</gene>
<proteinExistence type="predicted"/>
<feature type="transmembrane region" description="Helical" evidence="11">
    <location>
        <begin position="137"/>
        <end position="159"/>
    </location>
</feature>
<comment type="subcellular location">
    <subcellularLocation>
        <location evidence="2">Endomembrane system</location>
    </subcellularLocation>
    <subcellularLocation>
        <location evidence="1">Membrane</location>
        <topology evidence="1">Single-pass membrane protein</topology>
    </subcellularLocation>
</comment>
<evidence type="ECO:0000256" key="1">
    <source>
        <dbReference type="ARBA" id="ARBA00004167"/>
    </source>
</evidence>
<organism evidence="12 13">
    <name type="scientific">Phyllostomus discolor</name>
    <name type="common">pale spear-nosed bat</name>
    <dbReference type="NCBI Taxonomy" id="89673"/>
    <lineage>
        <taxon>Eukaryota</taxon>
        <taxon>Metazoa</taxon>
        <taxon>Chordata</taxon>
        <taxon>Craniata</taxon>
        <taxon>Vertebrata</taxon>
        <taxon>Euteleostomi</taxon>
        <taxon>Mammalia</taxon>
        <taxon>Eutheria</taxon>
        <taxon>Laurasiatheria</taxon>
        <taxon>Chiroptera</taxon>
        <taxon>Yangochiroptera</taxon>
        <taxon>Phyllostomidae</taxon>
        <taxon>Phyllostominae</taxon>
        <taxon>Phyllostomus</taxon>
    </lineage>
</organism>
<evidence type="ECO:0000256" key="6">
    <source>
        <dbReference type="ARBA" id="ARBA00022989"/>
    </source>
</evidence>
<evidence type="ECO:0000256" key="3">
    <source>
        <dbReference type="ARBA" id="ARBA00022692"/>
    </source>
</evidence>
<sequence length="182" mass="19308">MPLAWHCDGDWDCPDGSDEEECNEKPCSQDKQCPPPMDSPCSCDSIDGCKNLPNCSSQPCQAGELRCPLDGTCIPPTWLCDGHPDCVDSSDELGCGTETLQESMSVGTPVTPESVTYLRNTTFGRVQDSVQSRSRSAYGVLTAAVVLSAGLVAATLFVLSQLCAKGLLSPLKLLLERTASSS</sequence>
<dbReference type="SUPFAM" id="SSF57424">
    <property type="entry name" value="LDL receptor-like module"/>
    <property type="match status" value="2"/>
</dbReference>
<dbReference type="PROSITE" id="PS50068">
    <property type="entry name" value="LDLRA_2"/>
    <property type="match status" value="1"/>
</dbReference>
<dbReference type="Pfam" id="PF00057">
    <property type="entry name" value="Ldl_recept_a"/>
    <property type="match status" value="2"/>
</dbReference>
<comment type="caution">
    <text evidence="12">The sequence shown here is derived from an EMBL/GenBank/DDBJ whole genome shotgun (WGS) entry which is preliminary data.</text>
</comment>
<evidence type="ECO:0000256" key="11">
    <source>
        <dbReference type="SAM" id="Phobius"/>
    </source>
</evidence>
<dbReference type="AlphaFoldDB" id="A0A834DUI8"/>
<evidence type="ECO:0000313" key="12">
    <source>
        <dbReference type="EMBL" id="KAF6092824.1"/>
    </source>
</evidence>
<dbReference type="Proteomes" id="UP000664940">
    <property type="component" value="Unassembled WGS sequence"/>
</dbReference>
<dbReference type="InterPro" id="IPR002172">
    <property type="entry name" value="LDrepeatLR_classA_rpt"/>
</dbReference>
<keyword evidence="5" id="KW-0677">Repeat</keyword>
<evidence type="ECO:0000256" key="9">
    <source>
        <dbReference type="ARBA" id="ARBA00023180"/>
    </source>
</evidence>
<evidence type="ECO:0000256" key="4">
    <source>
        <dbReference type="ARBA" id="ARBA00022729"/>
    </source>
</evidence>
<dbReference type="FunFam" id="4.10.400.10:FF:000002">
    <property type="entry name" value="Low-density lipoprotein receptor-related protein 1"/>
    <property type="match status" value="1"/>
</dbReference>
<accession>A0A834DUI8</accession>
<reference evidence="12 13" key="1">
    <citation type="journal article" date="2020" name="Nature">
        <title>Six reference-quality genomes reveal evolution of bat adaptations.</title>
        <authorList>
            <person name="Jebb D."/>
            <person name="Huang Z."/>
            <person name="Pippel M."/>
            <person name="Hughes G.M."/>
            <person name="Lavrichenko K."/>
            <person name="Devanna P."/>
            <person name="Winkler S."/>
            <person name="Jermiin L.S."/>
            <person name="Skirmuntt E.C."/>
            <person name="Katzourakis A."/>
            <person name="Burkitt-Gray L."/>
            <person name="Ray D.A."/>
            <person name="Sullivan K.A.M."/>
            <person name="Roscito J.G."/>
            <person name="Kirilenko B.M."/>
            <person name="Davalos L.M."/>
            <person name="Corthals A.P."/>
            <person name="Power M.L."/>
            <person name="Jones G."/>
            <person name="Ransome R.D."/>
            <person name="Dechmann D.K.N."/>
            <person name="Locatelli A.G."/>
            <person name="Puechmaille S.J."/>
            <person name="Fedrigo O."/>
            <person name="Jarvis E.D."/>
            <person name="Hiller M."/>
            <person name="Vernes S.C."/>
            <person name="Myers E.W."/>
            <person name="Teeling E.C."/>
        </authorList>
    </citation>
    <scope>NUCLEOTIDE SEQUENCE [LARGE SCALE GENOMIC DNA]</scope>
    <source>
        <strain evidence="12">Bat1K_MPI-CBG_1</strain>
    </source>
</reference>
<dbReference type="GO" id="GO:0005886">
    <property type="term" value="C:plasma membrane"/>
    <property type="evidence" value="ECO:0007669"/>
    <property type="project" value="TreeGrafter"/>
</dbReference>
<dbReference type="EMBL" id="JABVXQ010000008">
    <property type="protein sequence ID" value="KAF6092824.1"/>
    <property type="molecule type" value="Genomic_DNA"/>
</dbReference>
<keyword evidence="8 10" id="KW-1015">Disulfide bond</keyword>
<dbReference type="Gene3D" id="4.10.400.10">
    <property type="entry name" value="Low-density Lipoprotein Receptor"/>
    <property type="match status" value="2"/>
</dbReference>
<evidence type="ECO:0000313" key="13">
    <source>
        <dbReference type="Proteomes" id="UP000664940"/>
    </source>
</evidence>
<dbReference type="InterPro" id="IPR023415">
    <property type="entry name" value="LDLR_class-A_CS"/>
</dbReference>
<evidence type="ECO:0000256" key="10">
    <source>
        <dbReference type="PROSITE-ProRule" id="PRU00124"/>
    </source>
</evidence>
<dbReference type="GO" id="GO:0016192">
    <property type="term" value="P:vesicle-mediated transport"/>
    <property type="evidence" value="ECO:0007669"/>
    <property type="project" value="UniProtKB-ARBA"/>
</dbReference>
<dbReference type="InterPro" id="IPR050685">
    <property type="entry name" value="LDLR"/>
</dbReference>
<evidence type="ECO:0000256" key="5">
    <source>
        <dbReference type="ARBA" id="ARBA00022737"/>
    </source>
</evidence>
<dbReference type="PANTHER" id="PTHR24270">
    <property type="entry name" value="LOW-DENSITY LIPOPROTEIN RECEPTOR-RELATED"/>
    <property type="match status" value="1"/>
</dbReference>
<comment type="caution">
    <text evidence="10">Lacks conserved residue(s) required for the propagation of feature annotation.</text>
</comment>